<dbReference type="AlphaFoldDB" id="A0A6B8M760"/>
<dbReference type="PROSITE" id="PS50975">
    <property type="entry name" value="ATP_GRASP"/>
    <property type="match status" value="1"/>
</dbReference>
<dbReference type="SUPFAM" id="SSF51230">
    <property type="entry name" value="Single hybrid motif"/>
    <property type="match status" value="1"/>
</dbReference>
<feature type="domain" description="Lipoyl-binding" evidence="7">
    <location>
        <begin position="581"/>
        <end position="658"/>
    </location>
</feature>
<dbReference type="KEGG" id="mpar:F7D14_10425"/>
<dbReference type="RefSeq" id="WP_016918239.1">
    <property type="nucleotide sequence ID" value="NZ_CP044331.1"/>
</dbReference>
<dbReference type="FunFam" id="3.30.470.20:FF:000028">
    <property type="entry name" value="Methylcrotonoyl-CoA carboxylase subunit alpha, mitochondrial"/>
    <property type="match status" value="1"/>
</dbReference>
<dbReference type="Gene3D" id="3.30.470.20">
    <property type="entry name" value="ATP-grasp fold, B domain"/>
    <property type="match status" value="1"/>
</dbReference>
<dbReference type="CDD" id="cd06850">
    <property type="entry name" value="biotinyl_domain"/>
    <property type="match status" value="1"/>
</dbReference>
<dbReference type="Pfam" id="PF00364">
    <property type="entry name" value="Biotin_lipoyl"/>
    <property type="match status" value="1"/>
</dbReference>
<dbReference type="Pfam" id="PF21139">
    <property type="entry name" value="BT_MCC_alpha"/>
    <property type="match status" value="1"/>
</dbReference>
<evidence type="ECO:0000256" key="4">
    <source>
        <dbReference type="ARBA" id="ARBA00022840"/>
    </source>
</evidence>
<sequence length="663" mass="71920">MFRKLLIANRGEIACRIIRTARKMGLSTVAVFSDADEDALHVEMADEAWRIGAAPAGDSYLSSERMIDAARRSGAEAVHPGYGFLAESADFAQQCIDAGLIFVGPSPKTIRAVGDKAAAKKLMHQIGVSVLPGYHGHAQDFATFTRAATQVGFPVMVKAAAGGGGRGMRIVRSKDELPLAIESARREALAAFGDGHLLLEKYVERPRHVEVQFVADKHGCVALFPERDCSLQRNHQKIVEETPAPGLPDAMRAGLRDATGNIVRACDYTGAGTAEFLVDGARFFFLEVNARLQVEHPVSEMVTGVDLVAWQLRVACGEALPQGADMIEARGHAIEARLCAEDPSKGFMPSSGVIAHLRLPAESPNLRLETGVKRGDRISTCYDSLLAKIVVWDDRRDAAVRRLQQALAAVELVGVETNLDFLRLLLRQARFQAGDIDLGFVQDVVGVDAAEPPTDERFLLAAAAANWRRQAAARAAYNDPCSPWSAADGWRLYGKETIRLAFSRESQRLECSIEPIDARSFHMKVAQGACVVSALWGEERLAIEIDGLRRDVCVIAQDSKCVVIVDGRNHLLEWIDPLAPPSRIVALDGAFLAPVPARVIRVLVKRGDHTGKGAPLILLEAMKMEIPIKAPGDGVVENVYCGEGQSVREGEELLAWRASDEAA</sequence>
<reference evidence="10 11" key="1">
    <citation type="submission" date="2019-09" db="EMBL/GenBank/DDBJ databases">
        <title>Isolation and complete genome sequencing of Methylocystis species.</title>
        <authorList>
            <person name="Rumah B.L."/>
            <person name="Stead C.E."/>
            <person name="Stevens B.C."/>
            <person name="Minton N.P."/>
            <person name="Grosse-Honebrink A."/>
            <person name="Zhang Y."/>
        </authorList>
    </citation>
    <scope>NUCLEOTIDE SEQUENCE [LARGE SCALE GENOMIC DNA]</scope>
    <source>
        <strain evidence="10 11">BRCS2</strain>
    </source>
</reference>
<dbReference type="PROSITE" id="PS00867">
    <property type="entry name" value="CPSASE_2"/>
    <property type="match status" value="1"/>
</dbReference>
<dbReference type="SUPFAM" id="SSF56059">
    <property type="entry name" value="Glutathione synthetase ATP-binding domain-like"/>
    <property type="match status" value="1"/>
</dbReference>
<evidence type="ECO:0000256" key="6">
    <source>
        <dbReference type="PROSITE-ProRule" id="PRU00409"/>
    </source>
</evidence>
<dbReference type="InterPro" id="IPR000089">
    <property type="entry name" value="Biotin_lipoyl"/>
</dbReference>
<proteinExistence type="predicted"/>
<evidence type="ECO:0000313" key="10">
    <source>
        <dbReference type="EMBL" id="QGM97842.1"/>
    </source>
</evidence>
<gene>
    <name evidence="10" type="ORF">F7D14_10425</name>
</gene>
<dbReference type="PROSITE" id="PS00866">
    <property type="entry name" value="CPSASE_1"/>
    <property type="match status" value="1"/>
</dbReference>
<dbReference type="EMBL" id="CP044331">
    <property type="protein sequence ID" value="QGM97842.1"/>
    <property type="molecule type" value="Genomic_DNA"/>
</dbReference>
<dbReference type="InterPro" id="IPR011764">
    <property type="entry name" value="Biotin_carboxylation_dom"/>
</dbReference>
<evidence type="ECO:0000256" key="5">
    <source>
        <dbReference type="ARBA" id="ARBA00023267"/>
    </source>
</evidence>
<evidence type="ECO:0000256" key="2">
    <source>
        <dbReference type="ARBA" id="ARBA00022598"/>
    </source>
</evidence>
<dbReference type="InterPro" id="IPR016185">
    <property type="entry name" value="PreATP-grasp_dom_sf"/>
</dbReference>
<dbReference type="GO" id="GO:0005524">
    <property type="term" value="F:ATP binding"/>
    <property type="evidence" value="ECO:0007669"/>
    <property type="project" value="UniProtKB-UniRule"/>
</dbReference>
<dbReference type="InterPro" id="IPR005481">
    <property type="entry name" value="BC-like_N"/>
</dbReference>
<keyword evidence="3 6" id="KW-0547">Nucleotide-binding</keyword>
<dbReference type="InterPro" id="IPR050856">
    <property type="entry name" value="Biotin_carboxylase_complex"/>
</dbReference>
<protein>
    <submittedName>
        <fullName evidence="10">ATP-grasp domain-containing protein</fullName>
    </submittedName>
</protein>
<evidence type="ECO:0000259" key="9">
    <source>
        <dbReference type="PROSITE" id="PS50979"/>
    </source>
</evidence>
<evidence type="ECO:0000259" key="7">
    <source>
        <dbReference type="PROSITE" id="PS50968"/>
    </source>
</evidence>
<dbReference type="FunFam" id="3.30.1490.20:FF:000003">
    <property type="entry name" value="acetyl-CoA carboxylase isoform X1"/>
    <property type="match status" value="1"/>
</dbReference>
<name>A0A6B8M760_9HYPH</name>
<keyword evidence="2" id="KW-0436">Ligase</keyword>
<dbReference type="FunFam" id="3.40.50.20:FF:000010">
    <property type="entry name" value="Propionyl-CoA carboxylase subunit alpha"/>
    <property type="match status" value="1"/>
</dbReference>
<dbReference type="Gene3D" id="2.40.50.100">
    <property type="match status" value="1"/>
</dbReference>
<dbReference type="Pfam" id="PF02785">
    <property type="entry name" value="Biotin_carb_C"/>
    <property type="match status" value="1"/>
</dbReference>
<comment type="cofactor">
    <cofactor evidence="1">
        <name>biotin</name>
        <dbReference type="ChEBI" id="CHEBI:57586"/>
    </cofactor>
</comment>
<dbReference type="SUPFAM" id="SSF52440">
    <property type="entry name" value="PreATP-grasp domain"/>
    <property type="match status" value="1"/>
</dbReference>
<dbReference type="InterPro" id="IPR011054">
    <property type="entry name" value="Rudment_hybrid_motif"/>
</dbReference>
<dbReference type="GO" id="GO:0016874">
    <property type="term" value="F:ligase activity"/>
    <property type="evidence" value="ECO:0007669"/>
    <property type="project" value="UniProtKB-KW"/>
</dbReference>
<keyword evidence="5" id="KW-0092">Biotin</keyword>
<organism evidence="10 11">
    <name type="scientific">Methylocystis parvus</name>
    <dbReference type="NCBI Taxonomy" id="134"/>
    <lineage>
        <taxon>Bacteria</taxon>
        <taxon>Pseudomonadati</taxon>
        <taxon>Pseudomonadota</taxon>
        <taxon>Alphaproteobacteria</taxon>
        <taxon>Hyphomicrobiales</taxon>
        <taxon>Methylocystaceae</taxon>
        <taxon>Methylocystis</taxon>
    </lineage>
</organism>
<keyword evidence="11" id="KW-1185">Reference proteome</keyword>
<dbReference type="SMART" id="SM00878">
    <property type="entry name" value="Biotin_carb_C"/>
    <property type="match status" value="1"/>
</dbReference>
<dbReference type="PANTHER" id="PTHR18866">
    <property type="entry name" value="CARBOXYLASE:PYRUVATE/ACETYL-COA/PROPIONYL-COA CARBOXYLASE"/>
    <property type="match status" value="1"/>
</dbReference>
<keyword evidence="4 6" id="KW-0067">ATP-binding</keyword>
<dbReference type="SUPFAM" id="SSF51246">
    <property type="entry name" value="Rudiment single hybrid motif"/>
    <property type="match status" value="1"/>
</dbReference>
<dbReference type="InterPro" id="IPR011761">
    <property type="entry name" value="ATP-grasp"/>
</dbReference>
<dbReference type="Pfam" id="PF02786">
    <property type="entry name" value="CPSase_L_D2"/>
    <property type="match status" value="1"/>
</dbReference>
<dbReference type="InterPro" id="IPR048429">
    <property type="entry name" value="MCC_alpha_BT"/>
</dbReference>
<evidence type="ECO:0000313" key="11">
    <source>
        <dbReference type="Proteomes" id="UP000422569"/>
    </source>
</evidence>
<dbReference type="PROSITE" id="PS50968">
    <property type="entry name" value="BIOTINYL_LIPOYL"/>
    <property type="match status" value="1"/>
</dbReference>
<dbReference type="InterPro" id="IPR005482">
    <property type="entry name" value="Biotin_COase_C"/>
</dbReference>
<dbReference type="Proteomes" id="UP000422569">
    <property type="component" value="Chromosome"/>
</dbReference>
<dbReference type="Gene3D" id="3.30.700.40">
    <property type="match status" value="1"/>
</dbReference>
<dbReference type="GO" id="GO:0046872">
    <property type="term" value="F:metal ion binding"/>
    <property type="evidence" value="ECO:0007669"/>
    <property type="project" value="InterPro"/>
</dbReference>
<dbReference type="InterPro" id="IPR005479">
    <property type="entry name" value="CPAse_ATP-bd"/>
</dbReference>
<evidence type="ECO:0000256" key="3">
    <source>
        <dbReference type="ARBA" id="ARBA00022741"/>
    </source>
</evidence>
<accession>A0A6B8M760</accession>
<feature type="domain" description="Biotin carboxylation" evidence="9">
    <location>
        <begin position="1"/>
        <end position="446"/>
    </location>
</feature>
<evidence type="ECO:0000259" key="8">
    <source>
        <dbReference type="PROSITE" id="PS50975"/>
    </source>
</evidence>
<dbReference type="PANTHER" id="PTHR18866:SF33">
    <property type="entry name" value="METHYLCROTONOYL-COA CARBOXYLASE SUBUNIT ALPHA, MITOCHONDRIAL-RELATED"/>
    <property type="match status" value="1"/>
</dbReference>
<dbReference type="Pfam" id="PF00289">
    <property type="entry name" value="Biotin_carb_N"/>
    <property type="match status" value="1"/>
</dbReference>
<feature type="domain" description="ATP-grasp" evidence="8">
    <location>
        <begin position="120"/>
        <end position="316"/>
    </location>
</feature>
<evidence type="ECO:0000256" key="1">
    <source>
        <dbReference type="ARBA" id="ARBA00001953"/>
    </source>
</evidence>
<dbReference type="InterPro" id="IPR011053">
    <property type="entry name" value="Single_hybrid_motif"/>
</dbReference>
<dbReference type="PROSITE" id="PS50979">
    <property type="entry name" value="BC"/>
    <property type="match status" value="1"/>
</dbReference>